<evidence type="ECO:0000256" key="8">
    <source>
        <dbReference type="ARBA" id="ARBA00023192"/>
    </source>
</evidence>
<feature type="domain" description="Tryptophan synthase beta chain-like PALP" evidence="13">
    <location>
        <begin position="158"/>
        <end position="443"/>
    </location>
</feature>
<dbReference type="PROSITE" id="PS00901">
    <property type="entry name" value="CYS_SYNTHASE"/>
    <property type="match status" value="1"/>
</dbReference>
<dbReference type="GO" id="GO:0004124">
    <property type="term" value="F:cysteine synthase activity"/>
    <property type="evidence" value="ECO:0007669"/>
    <property type="project" value="UniProtKB-UniRule"/>
</dbReference>
<accession>A0ABD1YLE7</accession>
<dbReference type="InterPro" id="IPR005859">
    <property type="entry name" value="CysK"/>
</dbReference>
<dbReference type="FunFam" id="3.40.50.1100:FF:000067">
    <property type="entry name" value="Cysteine synthase"/>
    <property type="match status" value="1"/>
</dbReference>
<feature type="modified residue" description="N6-(pyridoxal phosphate)lysine" evidence="11">
    <location>
        <position position="193"/>
    </location>
</feature>
<dbReference type="AlphaFoldDB" id="A0ABD1YLE7"/>
<dbReference type="PANTHER" id="PTHR10314">
    <property type="entry name" value="CYSTATHIONINE BETA-SYNTHASE"/>
    <property type="match status" value="1"/>
</dbReference>
<dbReference type="EMBL" id="JBHFFA010000004">
    <property type="protein sequence ID" value="KAL2630474.1"/>
    <property type="molecule type" value="Genomic_DNA"/>
</dbReference>
<keyword evidence="6 12" id="KW-0808">Transferase</keyword>
<evidence type="ECO:0000313" key="14">
    <source>
        <dbReference type="EMBL" id="KAL2630474.1"/>
    </source>
</evidence>
<evidence type="ECO:0000259" key="13">
    <source>
        <dbReference type="Pfam" id="PF00291"/>
    </source>
</evidence>
<name>A0ABD1YLE7_9MARC</name>
<dbReference type="InterPro" id="IPR001926">
    <property type="entry name" value="TrpB-like_PALP"/>
</dbReference>
<evidence type="ECO:0000256" key="7">
    <source>
        <dbReference type="ARBA" id="ARBA00022898"/>
    </source>
</evidence>
<sequence>MAVLGLSSSCCATGRLGPDFDRLGLGRSRERAQICACRSSEGAHPCSCTISSSGFLRTSNCASSSALGSSSMLGGLKATSSCKSRHSKRCSEFLGSGLCTPCLLSSFPASGIGKSGNDGKNANFTCRYMDDSSLHATGAAVEVPETKSDEKIRRNVLSLVGDTPMVYLNKVASRCCARIACKLEALQPCRSVKDRIALAMVEDAEKQGLIQPGKSTLVEPTSGNTGIGLAFVCASKGYDLILTMPEDQSIERRILVQAFGAKVVLTPAKLAMTGSIKKAEELVRKIPGAVTLQQFNNAANPRVHYETTGPEIWRDTKGKIDFFIAGVGTGGTITGCGKYLKKMNRYVQIVAVEPAECAVLSGGRAGYHQIQGIGAGFIPSVLNVDILDEVIKVHSRDAFVTAQRLHQEEGLMVGISSGAAVYAALQIGQRPENKGKLIVCVLPSFGERYLSTALFQKAWKENLEEERKMPMTWWYQEDLDEQSDGPGGGALTAP</sequence>
<dbReference type="InterPro" id="IPR050214">
    <property type="entry name" value="Cys_Synth/Cystath_Beta-Synth"/>
</dbReference>
<evidence type="ECO:0000256" key="3">
    <source>
        <dbReference type="ARBA" id="ARBA00007103"/>
    </source>
</evidence>
<evidence type="ECO:0000256" key="6">
    <source>
        <dbReference type="ARBA" id="ARBA00022679"/>
    </source>
</evidence>
<evidence type="ECO:0000256" key="1">
    <source>
        <dbReference type="ARBA" id="ARBA00001933"/>
    </source>
</evidence>
<reference evidence="14 15" key="1">
    <citation type="submission" date="2024-09" db="EMBL/GenBank/DDBJ databases">
        <title>Chromosome-scale assembly of Riccia fluitans.</title>
        <authorList>
            <person name="Paukszto L."/>
            <person name="Sawicki J."/>
            <person name="Karawczyk K."/>
            <person name="Piernik-Szablinska J."/>
            <person name="Szczecinska M."/>
            <person name="Mazdziarz M."/>
        </authorList>
    </citation>
    <scope>NUCLEOTIDE SEQUENCE [LARGE SCALE GENOMIC DNA]</scope>
    <source>
        <strain evidence="14">Rf_01</strain>
        <tissue evidence="14">Aerial parts of the thallus</tissue>
    </source>
</reference>
<dbReference type="InterPro" id="IPR005856">
    <property type="entry name" value="Cys_synth"/>
</dbReference>
<gene>
    <name evidence="14" type="ORF">R1flu_015160</name>
</gene>
<dbReference type="NCBIfam" id="TIGR01136">
    <property type="entry name" value="cysKM"/>
    <property type="match status" value="1"/>
</dbReference>
<evidence type="ECO:0000256" key="2">
    <source>
        <dbReference type="ARBA" id="ARBA00004962"/>
    </source>
</evidence>
<dbReference type="NCBIfam" id="TIGR01139">
    <property type="entry name" value="cysK"/>
    <property type="match status" value="1"/>
</dbReference>
<evidence type="ECO:0000256" key="11">
    <source>
        <dbReference type="PIRSR" id="PIRSR605856-51"/>
    </source>
</evidence>
<keyword evidence="5 12" id="KW-0028">Amino-acid biosynthesis</keyword>
<dbReference type="EC" id="2.5.1.47" evidence="4 12"/>
<dbReference type="Proteomes" id="UP001605036">
    <property type="component" value="Unassembled WGS sequence"/>
</dbReference>
<comment type="similarity">
    <text evidence="3 12">Belongs to the cysteine synthase/cystathionine beta-synthase family.</text>
</comment>
<keyword evidence="7 10" id="KW-0663">Pyridoxal phosphate</keyword>
<feature type="binding site" evidence="10">
    <location>
        <position position="416"/>
    </location>
    <ligand>
        <name>pyridoxal 5'-phosphate</name>
        <dbReference type="ChEBI" id="CHEBI:597326"/>
    </ligand>
</feature>
<comment type="pathway">
    <text evidence="2">Amino-acid biosynthesis; L-cysteine biosynthesis; L-cysteine from L-serine: step 2/2.</text>
</comment>
<comment type="cofactor">
    <cofactor evidence="1 10 12">
        <name>pyridoxal 5'-phosphate</name>
        <dbReference type="ChEBI" id="CHEBI:597326"/>
    </cofactor>
</comment>
<dbReference type="Gene3D" id="3.40.50.1100">
    <property type="match status" value="2"/>
</dbReference>
<dbReference type="InterPro" id="IPR036052">
    <property type="entry name" value="TrpB-like_PALP_sf"/>
</dbReference>
<keyword evidence="15" id="KW-1185">Reference proteome</keyword>
<dbReference type="Pfam" id="PF00291">
    <property type="entry name" value="PALP"/>
    <property type="match status" value="1"/>
</dbReference>
<evidence type="ECO:0000256" key="5">
    <source>
        <dbReference type="ARBA" id="ARBA00022605"/>
    </source>
</evidence>
<comment type="catalytic activity">
    <reaction evidence="9 12">
        <text>O-acetyl-L-serine + hydrogen sulfide = L-cysteine + acetate</text>
        <dbReference type="Rhea" id="RHEA:14829"/>
        <dbReference type="ChEBI" id="CHEBI:29919"/>
        <dbReference type="ChEBI" id="CHEBI:30089"/>
        <dbReference type="ChEBI" id="CHEBI:35235"/>
        <dbReference type="ChEBI" id="CHEBI:58340"/>
        <dbReference type="EC" id="2.5.1.47"/>
    </reaction>
</comment>
<keyword evidence="8 12" id="KW-0198">Cysteine biosynthesis</keyword>
<feature type="binding site" evidence="10">
    <location>
        <begin position="328"/>
        <end position="332"/>
    </location>
    <ligand>
        <name>pyridoxal 5'-phosphate</name>
        <dbReference type="ChEBI" id="CHEBI:597326"/>
    </ligand>
</feature>
<evidence type="ECO:0000256" key="4">
    <source>
        <dbReference type="ARBA" id="ARBA00012681"/>
    </source>
</evidence>
<dbReference type="InterPro" id="IPR001216">
    <property type="entry name" value="P-phosphate_BS"/>
</dbReference>
<comment type="caution">
    <text evidence="14">The sequence shown here is derived from an EMBL/GenBank/DDBJ whole genome shotgun (WGS) entry which is preliminary data.</text>
</comment>
<dbReference type="GO" id="GO:0006535">
    <property type="term" value="P:cysteine biosynthetic process from serine"/>
    <property type="evidence" value="ECO:0007669"/>
    <property type="project" value="UniProtKB-UniRule"/>
</dbReference>
<protein>
    <recommendedName>
        <fullName evidence="4 12">Cysteine synthase</fullName>
        <ecNumber evidence="4 12">2.5.1.47</ecNumber>
    </recommendedName>
</protein>
<organism evidence="14 15">
    <name type="scientific">Riccia fluitans</name>
    <dbReference type="NCBI Taxonomy" id="41844"/>
    <lineage>
        <taxon>Eukaryota</taxon>
        <taxon>Viridiplantae</taxon>
        <taxon>Streptophyta</taxon>
        <taxon>Embryophyta</taxon>
        <taxon>Marchantiophyta</taxon>
        <taxon>Marchantiopsida</taxon>
        <taxon>Marchantiidae</taxon>
        <taxon>Marchantiales</taxon>
        <taxon>Ricciaceae</taxon>
        <taxon>Riccia</taxon>
    </lineage>
</organism>
<evidence type="ECO:0000313" key="15">
    <source>
        <dbReference type="Proteomes" id="UP001605036"/>
    </source>
</evidence>
<dbReference type="FunFam" id="3.40.50.1100:FF:000130">
    <property type="entry name" value="Cysteine synthase"/>
    <property type="match status" value="1"/>
</dbReference>
<evidence type="ECO:0000256" key="10">
    <source>
        <dbReference type="PIRSR" id="PIRSR605856-50"/>
    </source>
</evidence>
<dbReference type="GO" id="GO:0005737">
    <property type="term" value="C:cytoplasm"/>
    <property type="evidence" value="ECO:0007669"/>
    <property type="project" value="UniProtKB-ARBA"/>
</dbReference>
<dbReference type="CDD" id="cd01561">
    <property type="entry name" value="CBS_like"/>
    <property type="match status" value="1"/>
</dbReference>
<evidence type="ECO:0000256" key="12">
    <source>
        <dbReference type="RuleBase" id="RU003985"/>
    </source>
</evidence>
<feature type="binding site" evidence="10">
    <location>
        <position position="224"/>
    </location>
    <ligand>
        <name>pyridoxal 5'-phosphate</name>
        <dbReference type="ChEBI" id="CHEBI:597326"/>
    </ligand>
</feature>
<proteinExistence type="inferred from homology"/>
<evidence type="ECO:0000256" key="9">
    <source>
        <dbReference type="ARBA" id="ARBA00047931"/>
    </source>
</evidence>
<dbReference type="SUPFAM" id="SSF53686">
    <property type="entry name" value="Tryptophan synthase beta subunit-like PLP-dependent enzymes"/>
    <property type="match status" value="1"/>
</dbReference>